<sequence>MRRASIKHTGRAAAEVSPSASSATFNPARAPGSADRAPAALPLFADGVHLSVAELMACQGLARALPDVRTQARAGLAGLRASKIKGRGMEFAEVRQYQKGDDVRTIDWRVTARTGKTHTKLFVEERERPVILLLDLSHSLYFGSSLMLQAVQLAHLAATLGWRAANHGDRVGAFIACEHEHIELKPKSRKAGMLALIRAITDIHSHQLQRFATASPEPDHLLRACQRLGRIAKPGSLIFILSDGAGFTDACLGPLLELKRHCELGAFLITDPLRQGELNLPAKLALPVWEGGQKRLLDKAAFERWLADEARRSMQFSALMSRLDVRARTISAALPLANQMDILR</sequence>
<organism evidence="3 4">
    <name type="scientific">Shewanella jiangmenensis</name>
    <dbReference type="NCBI Taxonomy" id="2837387"/>
    <lineage>
        <taxon>Bacteria</taxon>
        <taxon>Pseudomonadati</taxon>
        <taxon>Pseudomonadota</taxon>
        <taxon>Gammaproteobacteria</taxon>
        <taxon>Alteromonadales</taxon>
        <taxon>Shewanellaceae</taxon>
        <taxon>Shewanella</taxon>
    </lineage>
</organism>
<gene>
    <name evidence="3" type="ORF">KJI95_17640</name>
</gene>
<feature type="domain" description="DUF58" evidence="2">
    <location>
        <begin position="93"/>
        <end position="243"/>
    </location>
</feature>
<reference evidence="3 4" key="1">
    <citation type="submission" date="2021-05" db="EMBL/GenBank/DDBJ databases">
        <title>Shewanella sp. JM162201.</title>
        <authorList>
            <person name="Xu S."/>
            <person name="Li A."/>
        </authorList>
    </citation>
    <scope>NUCLEOTIDE SEQUENCE [LARGE SCALE GENOMIC DNA]</scope>
    <source>
        <strain evidence="3 4">JM162201</strain>
    </source>
</reference>
<evidence type="ECO:0000259" key="2">
    <source>
        <dbReference type="Pfam" id="PF01882"/>
    </source>
</evidence>
<keyword evidence="4" id="KW-1185">Reference proteome</keyword>
<dbReference type="Proteomes" id="UP001195903">
    <property type="component" value="Unassembled WGS sequence"/>
</dbReference>
<dbReference type="EMBL" id="JAHEPS010000010">
    <property type="protein sequence ID" value="MBT1446320.1"/>
    <property type="molecule type" value="Genomic_DNA"/>
</dbReference>
<evidence type="ECO:0000256" key="1">
    <source>
        <dbReference type="SAM" id="MobiDB-lite"/>
    </source>
</evidence>
<dbReference type="PANTHER" id="PTHR33608">
    <property type="entry name" value="BLL2464 PROTEIN"/>
    <property type="match status" value="1"/>
</dbReference>
<feature type="compositionally biased region" description="Low complexity" evidence="1">
    <location>
        <begin position="12"/>
        <end position="23"/>
    </location>
</feature>
<feature type="compositionally biased region" description="Basic residues" evidence="1">
    <location>
        <begin position="1"/>
        <end position="10"/>
    </location>
</feature>
<evidence type="ECO:0000313" key="4">
    <source>
        <dbReference type="Proteomes" id="UP001195903"/>
    </source>
</evidence>
<comment type="caution">
    <text evidence="3">The sequence shown here is derived from an EMBL/GenBank/DDBJ whole genome shotgun (WGS) entry which is preliminary data.</text>
</comment>
<dbReference type="PANTHER" id="PTHR33608:SF12">
    <property type="entry name" value="DUF58 DOMAIN-CONTAINING PROTEIN"/>
    <property type="match status" value="1"/>
</dbReference>
<dbReference type="InterPro" id="IPR002881">
    <property type="entry name" value="DUF58"/>
</dbReference>
<accession>A0ABS5V7A5</accession>
<dbReference type="Pfam" id="PF01882">
    <property type="entry name" value="DUF58"/>
    <property type="match status" value="1"/>
</dbReference>
<name>A0ABS5V7A5_9GAMM</name>
<proteinExistence type="predicted"/>
<evidence type="ECO:0000313" key="3">
    <source>
        <dbReference type="EMBL" id="MBT1446320.1"/>
    </source>
</evidence>
<protein>
    <submittedName>
        <fullName evidence="3">DUF58 domain-containing protein</fullName>
    </submittedName>
</protein>
<feature type="region of interest" description="Disordered" evidence="1">
    <location>
        <begin position="1"/>
        <end position="32"/>
    </location>
</feature>